<keyword evidence="3 10" id="KW-0813">Transport</keyword>
<evidence type="ECO:0000256" key="10">
    <source>
        <dbReference type="RuleBase" id="RU362123"/>
    </source>
</evidence>
<feature type="region of interest" description="Disordered" evidence="11">
    <location>
        <begin position="1"/>
        <end position="125"/>
    </location>
</feature>
<evidence type="ECO:0000256" key="3">
    <source>
        <dbReference type="ARBA" id="ARBA00022448"/>
    </source>
</evidence>
<proteinExistence type="inferred from homology"/>
<keyword evidence="9" id="KW-0472">Membrane</keyword>
<dbReference type="GO" id="GO:0098797">
    <property type="term" value="C:plasma membrane protein complex"/>
    <property type="evidence" value="ECO:0007669"/>
    <property type="project" value="TreeGrafter"/>
</dbReference>
<keyword evidence="8" id="KW-1133">Transmembrane helix</keyword>
<reference evidence="13 14" key="1">
    <citation type="submission" date="2016-02" db="EMBL/GenBank/DDBJ databases">
        <authorList>
            <person name="Wen L."/>
            <person name="He K."/>
            <person name="Yang H."/>
        </authorList>
    </citation>
    <scope>NUCLEOTIDE SEQUENCE [LARGE SCALE GENOMIC DNA]</scope>
    <source>
        <strain evidence="13 14">TSA40</strain>
    </source>
</reference>
<dbReference type="GO" id="GO:0015031">
    <property type="term" value="P:protein transport"/>
    <property type="evidence" value="ECO:0007669"/>
    <property type="project" value="UniProtKB-UniRule"/>
</dbReference>
<dbReference type="NCBIfam" id="TIGR01352">
    <property type="entry name" value="tonB_Cterm"/>
    <property type="match status" value="1"/>
</dbReference>
<dbReference type="AlphaFoldDB" id="A0A254TDV0"/>
<dbReference type="InterPro" id="IPR003538">
    <property type="entry name" value="TonB"/>
</dbReference>
<dbReference type="SUPFAM" id="SSF74653">
    <property type="entry name" value="TolA/TonB C-terminal domain"/>
    <property type="match status" value="1"/>
</dbReference>
<keyword evidence="7 10" id="KW-0653">Protein transport</keyword>
<comment type="subcellular location">
    <subcellularLocation>
        <location evidence="1 10">Cell inner membrane</location>
        <topology evidence="1 10">Single-pass membrane protein</topology>
        <orientation evidence="1 10">Periplasmic side</orientation>
    </subcellularLocation>
</comment>
<dbReference type="Pfam" id="PF03544">
    <property type="entry name" value="TonB_C"/>
    <property type="match status" value="1"/>
</dbReference>
<keyword evidence="14" id="KW-1185">Reference proteome</keyword>
<gene>
    <name evidence="13" type="ORF">AYR66_16490</name>
</gene>
<keyword evidence="5 10" id="KW-0997">Cell inner membrane</keyword>
<name>A0A254TDV0_9BURK</name>
<comment type="function">
    <text evidence="10">Interacts with outer membrane receptor proteins that carry out high-affinity binding and energy dependent uptake into the periplasmic space of specific substrates. It could act to transduce energy from the cytoplasmic membrane to specific energy-requiring processes in the outer membrane, resulting in the release into the periplasm of ligands bound by these outer membrane proteins.</text>
</comment>
<keyword evidence="6" id="KW-0812">Transmembrane</keyword>
<dbReference type="GO" id="GO:0055085">
    <property type="term" value="P:transmembrane transport"/>
    <property type="evidence" value="ECO:0007669"/>
    <property type="project" value="InterPro"/>
</dbReference>
<keyword evidence="4 10" id="KW-1003">Cell membrane</keyword>
<evidence type="ECO:0000256" key="2">
    <source>
        <dbReference type="ARBA" id="ARBA00006555"/>
    </source>
</evidence>
<evidence type="ECO:0000313" key="13">
    <source>
        <dbReference type="EMBL" id="OWW20830.1"/>
    </source>
</evidence>
<dbReference type="PRINTS" id="PR01374">
    <property type="entry name" value="TONBPROTEIN"/>
</dbReference>
<dbReference type="GO" id="GO:0015891">
    <property type="term" value="P:siderophore transport"/>
    <property type="evidence" value="ECO:0007669"/>
    <property type="project" value="InterPro"/>
</dbReference>
<evidence type="ECO:0000256" key="1">
    <source>
        <dbReference type="ARBA" id="ARBA00004383"/>
    </source>
</evidence>
<dbReference type="GO" id="GO:0031992">
    <property type="term" value="F:energy transducer activity"/>
    <property type="evidence" value="ECO:0007669"/>
    <property type="project" value="InterPro"/>
</dbReference>
<feature type="compositionally biased region" description="Low complexity" evidence="11">
    <location>
        <begin position="74"/>
        <end position="87"/>
    </location>
</feature>
<dbReference type="Gene3D" id="3.30.1150.10">
    <property type="match status" value="1"/>
</dbReference>
<dbReference type="PANTHER" id="PTHR33446">
    <property type="entry name" value="PROTEIN TONB-RELATED"/>
    <property type="match status" value="1"/>
</dbReference>
<evidence type="ECO:0000256" key="4">
    <source>
        <dbReference type="ARBA" id="ARBA00022475"/>
    </source>
</evidence>
<dbReference type="InterPro" id="IPR037682">
    <property type="entry name" value="TonB_C"/>
</dbReference>
<feature type="compositionally biased region" description="Basic and acidic residues" evidence="11">
    <location>
        <begin position="28"/>
        <end position="44"/>
    </location>
</feature>
<dbReference type="InterPro" id="IPR051045">
    <property type="entry name" value="TonB-dependent_transducer"/>
</dbReference>
<evidence type="ECO:0000256" key="9">
    <source>
        <dbReference type="ARBA" id="ARBA00023136"/>
    </source>
</evidence>
<evidence type="ECO:0000313" key="14">
    <source>
        <dbReference type="Proteomes" id="UP000197535"/>
    </source>
</evidence>
<sequence length="198" mass="20968">MLHTVVASHWDASSPVQAAKPQVVVELVKPKEPEPPKPPEKQPEPPKAQKLPPPKSLPRVVPQPQPQAAPAPVPKVEAAAPNSAPAVTLPPAPPVQAQEPQETVTQASAYAAYLHNPPPPYPAQAQRLGLEGKVVLKVRVLASGKAASVELQTSSGRKMLDEAALAAVQGWTFAPARRGQTPIDGWATVPVEFKLERS</sequence>
<dbReference type="GO" id="GO:0030288">
    <property type="term" value="C:outer membrane-bounded periplasmic space"/>
    <property type="evidence" value="ECO:0007669"/>
    <property type="project" value="InterPro"/>
</dbReference>
<dbReference type="InterPro" id="IPR006260">
    <property type="entry name" value="TonB/TolA_C"/>
</dbReference>
<feature type="domain" description="TonB C-terminal" evidence="12">
    <location>
        <begin position="106"/>
        <end position="198"/>
    </location>
</feature>
<dbReference type="PROSITE" id="PS52015">
    <property type="entry name" value="TONB_CTD"/>
    <property type="match status" value="1"/>
</dbReference>
<dbReference type="EMBL" id="LSTO01000001">
    <property type="protein sequence ID" value="OWW20830.1"/>
    <property type="molecule type" value="Genomic_DNA"/>
</dbReference>
<evidence type="ECO:0000256" key="5">
    <source>
        <dbReference type="ARBA" id="ARBA00022519"/>
    </source>
</evidence>
<feature type="compositionally biased region" description="Pro residues" evidence="11">
    <location>
        <begin position="51"/>
        <end position="73"/>
    </location>
</feature>
<evidence type="ECO:0000256" key="8">
    <source>
        <dbReference type="ARBA" id="ARBA00022989"/>
    </source>
</evidence>
<keyword evidence="10" id="KW-0735">Signal-anchor</keyword>
<comment type="caution">
    <text evidence="13">The sequence shown here is derived from an EMBL/GenBank/DDBJ whole genome shotgun (WGS) entry which is preliminary data.</text>
</comment>
<protein>
    <recommendedName>
        <fullName evidence="10">Protein TonB</fullName>
    </recommendedName>
</protein>
<evidence type="ECO:0000256" key="6">
    <source>
        <dbReference type="ARBA" id="ARBA00022692"/>
    </source>
</evidence>
<dbReference type="PANTHER" id="PTHR33446:SF2">
    <property type="entry name" value="PROTEIN TONB"/>
    <property type="match status" value="1"/>
</dbReference>
<comment type="similarity">
    <text evidence="2 10">Belongs to the TonB family.</text>
</comment>
<accession>A0A254TDV0</accession>
<evidence type="ECO:0000259" key="12">
    <source>
        <dbReference type="PROSITE" id="PS52015"/>
    </source>
</evidence>
<dbReference type="Proteomes" id="UP000197535">
    <property type="component" value="Unassembled WGS sequence"/>
</dbReference>
<organism evidence="13 14">
    <name type="scientific">Noviherbaspirillum denitrificans</name>
    <dbReference type="NCBI Taxonomy" id="1968433"/>
    <lineage>
        <taxon>Bacteria</taxon>
        <taxon>Pseudomonadati</taxon>
        <taxon>Pseudomonadota</taxon>
        <taxon>Betaproteobacteria</taxon>
        <taxon>Burkholderiales</taxon>
        <taxon>Oxalobacteraceae</taxon>
        <taxon>Noviherbaspirillum</taxon>
    </lineage>
</organism>
<evidence type="ECO:0000256" key="7">
    <source>
        <dbReference type="ARBA" id="ARBA00022927"/>
    </source>
</evidence>
<evidence type="ECO:0000256" key="11">
    <source>
        <dbReference type="SAM" id="MobiDB-lite"/>
    </source>
</evidence>